<organism evidence="2 3">
    <name type="scientific">Nocardia huaxiensis</name>
    <dbReference type="NCBI Taxonomy" id="2755382"/>
    <lineage>
        <taxon>Bacteria</taxon>
        <taxon>Bacillati</taxon>
        <taxon>Actinomycetota</taxon>
        <taxon>Actinomycetes</taxon>
        <taxon>Mycobacteriales</taxon>
        <taxon>Nocardiaceae</taxon>
        <taxon>Nocardia</taxon>
    </lineage>
</organism>
<accession>A0A7D6V5Y5</accession>
<proteinExistence type="predicted"/>
<evidence type="ECO:0000313" key="3">
    <source>
        <dbReference type="Proteomes" id="UP000515512"/>
    </source>
</evidence>
<feature type="signal peptide" evidence="1">
    <location>
        <begin position="1"/>
        <end position="18"/>
    </location>
</feature>
<reference evidence="2 3" key="1">
    <citation type="submission" date="2020-07" db="EMBL/GenBank/DDBJ databases">
        <authorList>
            <person name="Zhuang K."/>
            <person name="Ran Y."/>
        </authorList>
    </citation>
    <scope>NUCLEOTIDE SEQUENCE [LARGE SCALE GENOMIC DNA]</scope>
    <source>
        <strain evidence="2 3">WCH-YHL-001</strain>
    </source>
</reference>
<dbReference type="KEGG" id="nhu:H0264_23045"/>
<evidence type="ECO:0000256" key="1">
    <source>
        <dbReference type="SAM" id="SignalP"/>
    </source>
</evidence>
<name>A0A7D6V5Y5_9NOCA</name>
<protein>
    <submittedName>
        <fullName evidence="2">Uncharacterized protein</fullName>
    </submittedName>
</protein>
<dbReference type="EMBL" id="CP059399">
    <property type="protein sequence ID" value="QLY28261.1"/>
    <property type="molecule type" value="Genomic_DNA"/>
</dbReference>
<gene>
    <name evidence="2" type="ORF">H0264_23045</name>
</gene>
<keyword evidence="3" id="KW-1185">Reference proteome</keyword>
<dbReference type="RefSeq" id="WP_181579469.1">
    <property type="nucleotide sequence ID" value="NZ_CP059399.1"/>
</dbReference>
<sequence length="145" mass="15659">MISRAMAVIGFSVSVAAAAVTGAAGGAGADSAVHWQKWQTPSGNIACKNLNEGVICEIREYSFAAPEWTGTQCRGKNLGVRLTANDREVICLMDTLFEPNLPVLQYNQFWLSTDNSTECLPSAAELRCSRGAHAFTLSKEQYRIG</sequence>
<evidence type="ECO:0000313" key="2">
    <source>
        <dbReference type="EMBL" id="QLY28261.1"/>
    </source>
</evidence>
<dbReference type="AlphaFoldDB" id="A0A7D6V5Y5"/>
<keyword evidence="1" id="KW-0732">Signal</keyword>
<dbReference type="Proteomes" id="UP000515512">
    <property type="component" value="Chromosome"/>
</dbReference>
<feature type="chain" id="PRO_5039135980" evidence="1">
    <location>
        <begin position="19"/>
        <end position="145"/>
    </location>
</feature>